<keyword evidence="2" id="KW-1185">Reference proteome</keyword>
<proteinExistence type="predicted"/>
<evidence type="ECO:0000313" key="2">
    <source>
        <dbReference type="Proteomes" id="UP001164250"/>
    </source>
</evidence>
<evidence type="ECO:0000313" key="1">
    <source>
        <dbReference type="EMBL" id="KAJ0096760.1"/>
    </source>
</evidence>
<sequence>MDLKSVVDKPHAVCIPYPAQGHINPILKLAKLLHLKGFHITFVNTEYNHRRLLNSRGPNHLEGLPDFRFETIPDGLPFSDADVTQDIPSLCDSTSKYCLDPFHGAMSFALDAAEEFRIPGVLFWTPSASGVLCYTQYHLFVERGITPLKDVSYLTNGYLETTTIDWIPGMKRIRLRDIPTFIRTTDVNDIMVNCVIREIQRASRATAIILNTFNSLEQDVLDALSSPTTSYLHHWPPSDVFRQEPGAVVYVNFGSITVMTPEQLIEFAWGLANSKIQFLWIIRPDLVAGDSAVLAPEFLTETKDRGMLASWCPQEKVLNHPSIGGFLSHMGWNSTIESICNGIPMVCWPFFAEQQTNCMYACNEWGIGLEIDNNVKRDEVTKLVSELMQGEKGKKMKKRAVEWQMKAEEAAAPGGSSYQNLEKLIFEVLSQKHAY</sequence>
<accession>A0ACC1BCV4</accession>
<comment type="caution">
    <text evidence="1">The sequence shown here is derived from an EMBL/GenBank/DDBJ whole genome shotgun (WGS) entry which is preliminary data.</text>
</comment>
<dbReference type="EMBL" id="CM047901">
    <property type="protein sequence ID" value="KAJ0096760.1"/>
    <property type="molecule type" value="Genomic_DNA"/>
</dbReference>
<dbReference type="Proteomes" id="UP001164250">
    <property type="component" value="Chromosome 5"/>
</dbReference>
<gene>
    <name evidence="1" type="ORF">Patl1_27235</name>
</gene>
<protein>
    <submittedName>
        <fullName evidence="1">Uncharacterized protein</fullName>
    </submittedName>
</protein>
<reference evidence="2" key="1">
    <citation type="journal article" date="2023" name="G3 (Bethesda)">
        <title>Genome assembly and association tests identify interacting loci associated with vigor, precocity, and sex in interspecific pistachio rootstocks.</title>
        <authorList>
            <person name="Palmer W."/>
            <person name="Jacygrad E."/>
            <person name="Sagayaradj S."/>
            <person name="Cavanaugh K."/>
            <person name="Han R."/>
            <person name="Bertier L."/>
            <person name="Beede B."/>
            <person name="Kafkas S."/>
            <person name="Golino D."/>
            <person name="Preece J."/>
            <person name="Michelmore R."/>
        </authorList>
    </citation>
    <scope>NUCLEOTIDE SEQUENCE [LARGE SCALE GENOMIC DNA]</scope>
</reference>
<organism evidence="1 2">
    <name type="scientific">Pistacia atlantica</name>
    <dbReference type="NCBI Taxonomy" id="434234"/>
    <lineage>
        <taxon>Eukaryota</taxon>
        <taxon>Viridiplantae</taxon>
        <taxon>Streptophyta</taxon>
        <taxon>Embryophyta</taxon>
        <taxon>Tracheophyta</taxon>
        <taxon>Spermatophyta</taxon>
        <taxon>Magnoliopsida</taxon>
        <taxon>eudicotyledons</taxon>
        <taxon>Gunneridae</taxon>
        <taxon>Pentapetalae</taxon>
        <taxon>rosids</taxon>
        <taxon>malvids</taxon>
        <taxon>Sapindales</taxon>
        <taxon>Anacardiaceae</taxon>
        <taxon>Pistacia</taxon>
    </lineage>
</organism>
<name>A0ACC1BCV4_9ROSI</name>